<dbReference type="PANTHER" id="PTHR46033:SF8">
    <property type="entry name" value="PROTEIN MAINTENANCE OF MERISTEMS-LIKE"/>
    <property type="match status" value="1"/>
</dbReference>
<dbReference type="Proteomes" id="UP001630127">
    <property type="component" value="Unassembled WGS sequence"/>
</dbReference>
<dbReference type="EMBL" id="JBJUIK010000002">
    <property type="protein sequence ID" value="KAL3535992.1"/>
    <property type="molecule type" value="Genomic_DNA"/>
</dbReference>
<dbReference type="InterPro" id="IPR019557">
    <property type="entry name" value="AminoTfrase-like_pln_mobile"/>
</dbReference>
<gene>
    <name evidence="3" type="ORF">ACH5RR_004453</name>
</gene>
<feature type="region of interest" description="Disordered" evidence="1">
    <location>
        <begin position="1"/>
        <end position="75"/>
    </location>
</feature>
<evidence type="ECO:0000313" key="3">
    <source>
        <dbReference type="EMBL" id="KAL3535992.1"/>
    </source>
</evidence>
<keyword evidence="4" id="KW-1185">Reference proteome</keyword>
<feature type="domain" description="Aminotransferase-like plant mobile" evidence="2">
    <location>
        <begin position="125"/>
        <end position="418"/>
    </location>
</feature>
<comment type="caution">
    <text evidence="3">The sequence shown here is derived from an EMBL/GenBank/DDBJ whole genome shotgun (WGS) entry which is preliminary data.</text>
</comment>
<evidence type="ECO:0000313" key="4">
    <source>
        <dbReference type="Proteomes" id="UP001630127"/>
    </source>
</evidence>
<name>A0ABD3AYI6_9GENT</name>
<dbReference type="InterPro" id="IPR044824">
    <property type="entry name" value="MAIN-like"/>
</dbReference>
<dbReference type="PANTHER" id="PTHR46033">
    <property type="entry name" value="PROTEIN MAIN-LIKE 2"/>
    <property type="match status" value="1"/>
</dbReference>
<accession>A0ABD3AYI6</accession>
<reference evidence="3 4" key="1">
    <citation type="submission" date="2024-11" db="EMBL/GenBank/DDBJ databases">
        <title>A near-complete genome assembly of Cinchona calisaya.</title>
        <authorList>
            <person name="Lian D.C."/>
            <person name="Zhao X.W."/>
            <person name="Wei L."/>
        </authorList>
    </citation>
    <scope>NUCLEOTIDE SEQUENCE [LARGE SCALE GENOMIC DNA]</scope>
    <source>
        <tissue evidence="3">Nenye</tissue>
    </source>
</reference>
<protein>
    <recommendedName>
        <fullName evidence="2">Aminotransferase-like plant mobile domain-containing protein</fullName>
    </recommendedName>
</protein>
<proteinExistence type="predicted"/>
<organism evidence="3 4">
    <name type="scientific">Cinchona calisaya</name>
    <dbReference type="NCBI Taxonomy" id="153742"/>
    <lineage>
        <taxon>Eukaryota</taxon>
        <taxon>Viridiplantae</taxon>
        <taxon>Streptophyta</taxon>
        <taxon>Embryophyta</taxon>
        <taxon>Tracheophyta</taxon>
        <taxon>Spermatophyta</taxon>
        <taxon>Magnoliopsida</taxon>
        <taxon>eudicotyledons</taxon>
        <taxon>Gunneridae</taxon>
        <taxon>Pentapetalae</taxon>
        <taxon>asterids</taxon>
        <taxon>lamiids</taxon>
        <taxon>Gentianales</taxon>
        <taxon>Rubiaceae</taxon>
        <taxon>Cinchonoideae</taxon>
        <taxon>Cinchoneae</taxon>
        <taxon>Cinchona</taxon>
    </lineage>
</organism>
<evidence type="ECO:0000259" key="2">
    <source>
        <dbReference type="Pfam" id="PF10536"/>
    </source>
</evidence>
<evidence type="ECO:0000256" key="1">
    <source>
        <dbReference type="SAM" id="MobiDB-lite"/>
    </source>
</evidence>
<dbReference type="AlphaFoldDB" id="A0ABD3AYI6"/>
<dbReference type="Pfam" id="PF10536">
    <property type="entry name" value="PMD"/>
    <property type="match status" value="1"/>
</dbReference>
<sequence>MSTSIVTQNKRTRRRRGSQGNRKQSSRDESTAGEDLGSEKANGEASGLKKRKASKKVSEDVTPPEQRTIPDTPLLHNLGKHPSIYARLGRGTLTQNLNFRGAWPTALGLYRQAHDQYKELFVAAGFGEFLKIDAVHIPRAYLVALMERWFSETNTLHLPCCEIGPTPVDWTMITGLQFRGEPIRLNHQFEMSRALELLGVEGAAITEGKIRLSSITPTIEEVKMAPASDEAKSVMFRRLFLYVVASCFFNNNRSVINHELVKYLEHIDEVGSYNWAAITFAAFLAGMRRKVTGETGAFTGFWPFLLFWAFEYLDIFRPNIAEADVFPRAIRWNCPNILASANFSDLFAARCQLDYVEEDQVTWQPYLASAEFGSSDMVQTINLARKRVPFESIDTWEYYLGERCQRQFGFPCRVPVPPPDKMHGTYDLTPEDEIGVGRLADSLVMDENVDYAPWFAIHSVGKIVDLSQFLGGVETGAKVLSHWVAVHHPDILLIQRSEYEAMAEAYDAAVAECQMLRAKLARAEGHS</sequence>